<evidence type="ECO:0000313" key="2">
    <source>
        <dbReference type="EMBL" id="CAB9517680.1"/>
    </source>
</evidence>
<dbReference type="EMBL" id="CAICTM010000872">
    <property type="protein sequence ID" value="CAB9517680.1"/>
    <property type="molecule type" value="Genomic_DNA"/>
</dbReference>
<evidence type="ECO:0000313" key="3">
    <source>
        <dbReference type="Proteomes" id="UP001153069"/>
    </source>
</evidence>
<comment type="caution">
    <text evidence="2">The sequence shown here is derived from an EMBL/GenBank/DDBJ whole genome shotgun (WGS) entry which is preliminary data.</text>
</comment>
<proteinExistence type="predicted"/>
<gene>
    <name evidence="2" type="ORF">SEMRO_873_G214030.1</name>
</gene>
<organism evidence="2 3">
    <name type="scientific">Seminavis robusta</name>
    <dbReference type="NCBI Taxonomy" id="568900"/>
    <lineage>
        <taxon>Eukaryota</taxon>
        <taxon>Sar</taxon>
        <taxon>Stramenopiles</taxon>
        <taxon>Ochrophyta</taxon>
        <taxon>Bacillariophyta</taxon>
        <taxon>Bacillariophyceae</taxon>
        <taxon>Bacillariophycidae</taxon>
        <taxon>Naviculales</taxon>
        <taxon>Naviculaceae</taxon>
        <taxon>Seminavis</taxon>
    </lineage>
</organism>
<feature type="compositionally biased region" description="Low complexity" evidence="1">
    <location>
        <begin position="93"/>
        <end position="112"/>
    </location>
</feature>
<feature type="region of interest" description="Disordered" evidence="1">
    <location>
        <begin position="75"/>
        <end position="112"/>
    </location>
</feature>
<accession>A0A9N8EC38</accession>
<sequence>MDQSDTHSSSVTSGVVVRQIVSMEDRQIVDSMENRQLDVPCEEDNGCNWDIEVLQFVVESFICLFPDRDRCGDPCGGDRRHEGRAHAYRKSHSNMSTGSTRSNRSTGSSGSA</sequence>
<protein>
    <submittedName>
        <fullName evidence="2">Uncharacterized protein</fullName>
    </submittedName>
</protein>
<feature type="compositionally biased region" description="Basic and acidic residues" evidence="1">
    <location>
        <begin position="75"/>
        <end position="85"/>
    </location>
</feature>
<reference evidence="2" key="1">
    <citation type="submission" date="2020-06" db="EMBL/GenBank/DDBJ databases">
        <authorList>
            <consortium name="Plant Systems Biology data submission"/>
        </authorList>
    </citation>
    <scope>NUCLEOTIDE SEQUENCE</scope>
    <source>
        <strain evidence="2">D6</strain>
    </source>
</reference>
<evidence type="ECO:0000256" key="1">
    <source>
        <dbReference type="SAM" id="MobiDB-lite"/>
    </source>
</evidence>
<keyword evidence="3" id="KW-1185">Reference proteome</keyword>
<dbReference type="Proteomes" id="UP001153069">
    <property type="component" value="Unassembled WGS sequence"/>
</dbReference>
<name>A0A9N8EC38_9STRA</name>
<dbReference type="AlphaFoldDB" id="A0A9N8EC38"/>